<evidence type="ECO:0008006" key="4">
    <source>
        <dbReference type="Google" id="ProtNLM"/>
    </source>
</evidence>
<evidence type="ECO:0000313" key="3">
    <source>
        <dbReference type="Proteomes" id="UP001597178"/>
    </source>
</evidence>
<evidence type="ECO:0000256" key="1">
    <source>
        <dbReference type="SAM" id="Phobius"/>
    </source>
</evidence>
<feature type="transmembrane region" description="Helical" evidence="1">
    <location>
        <begin position="191"/>
        <end position="214"/>
    </location>
</feature>
<evidence type="ECO:0000313" key="2">
    <source>
        <dbReference type="EMBL" id="MFD1363564.1"/>
    </source>
</evidence>
<reference evidence="3" key="1">
    <citation type="journal article" date="2019" name="Int. J. Syst. Evol. Microbiol.">
        <title>The Global Catalogue of Microorganisms (GCM) 10K type strain sequencing project: providing services to taxonomists for standard genome sequencing and annotation.</title>
        <authorList>
            <consortium name="The Broad Institute Genomics Platform"/>
            <consortium name="The Broad Institute Genome Sequencing Center for Infectious Disease"/>
            <person name="Wu L."/>
            <person name="Ma J."/>
        </authorList>
    </citation>
    <scope>NUCLEOTIDE SEQUENCE [LARGE SCALE GENOMIC DNA]</scope>
    <source>
        <strain evidence="3">CCUG 54822</strain>
    </source>
</reference>
<dbReference type="EMBL" id="JBHTNH010000059">
    <property type="protein sequence ID" value="MFD1363564.1"/>
    <property type="molecule type" value="Genomic_DNA"/>
</dbReference>
<dbReference type="RefSeq" id="WP_382402807.1">
    <property type="nucleotide sequence ID" value="NZ_JBHTNH010000059.1"/>
</dbReference>
<feature type="transmembrane region" description="Helical" evidence="1">
    <location>
        <begin position="158"/>
        <end position="179"/>
    </location>
</feature>
<keyword evidence="1" id="KW-1133">Transmembrane helix</keyword>
<feature type="transmembrane region" description="Helical" evidence="1">
    <location>
        <begin position="75"/>
        <end position="101"/>
    </location>
</feature>
<gene>
    <name evidence="2" type="ORF">ACFQ4A_18320</name>
</gene>
<organism evidence="2 3">
    <name type="scientific">Lentibacillus salinarum</name>
    <dbReference type="NCBI Taxonomy" id="446820"/>
    <lineage>
        <taxon>Bacteria</taxon>
        <taxon>Bacillati</taxon>
        <taxon>Bacillota</taxon>
        <taxon>Bacilli</taxon>
        <taxon>Bacillales</taxon>
        <taxon>Bacillaceae</taxon>
        <taxon>Lentibacillus</taxon>
    </lineage>
</organism>
<keyword evidence="3" id="KW-1185">Reference proteome</keyword>
<name>A0ABW3ZZ33_9BACI</name>
<proteinExistence type="predicted"/>
<comment type="caution">
    <text evidence="2">The sequence shown here is derived from an EMBL/GenBank/DDBJ whole genome shotgun (WGS) entry which is preliminary data.</text>
</comment>
<feature type="transmembrane region" description="Helical" evidence="1">
    <location>
        <begin position="113"/>
        <end position="138"/>
    </location>
</feature>
<accession>A0ABW3ZZ33</accession>
<keyword evidence="1" id="KW-0812">Transmembrane</keyword>
<protein>
    <recommendedName>
        <fullName evidence="4">Yip1 domain-containing protein</fullName>
    </recommendedName>
</protein>
<feature type="transmembrane region" description="Helical" evidence="1">
    <location>
        <begin position="30"/>
        <end position="55"/>
    </location>
</feature>
<keyword evidence="1" id="KW-0472">Membrane</keyword>
<sequence>MLYYTNPIKFFFPVEDHLYRLKKAESLKNVWNITMLLMMGTIVVYGWMATLGIGSNILSAEAASLTPFQYEAAKVWFVLGRMIFAVGFALLVLFGSSLIFYAVTDIPYRKLIIIQQSVLFVMLIERLLWIPLAVFFGLDWFVSPWSFGIITSYMTEATWVIFFFGAISLFQLWIIWFQARCLGYLSSIRKYWIWLSVIGIHILYWAGTAALAFLDRHLVSGWFG</sequence>
<dbReference type="Proteomes" id="UP001597178">
    <property type="component" value="Unassembled WGS sequence"/>
</dbReference>